<dbReference type="Gene3D" id="3.30.420.40">
    <property type="match status" value="2"/>
</dbReference>
<reference evidence="4" key="1">
    <citation type="journal article" date="2017" name="Science">
        <title>Giant viruses with an expanded complement of translation system components.</title>
        <authorList>
            <person name="Schulz F."/>
            <person name="Yutin N."/>
            <person name="Ivanova N.N."/>
            <person name="Ortega D.R."/>
            <person name="Lee T.K."/>
            <person name="Vierheilig J."/>
            <person name="Daims H."/>
            <person name="Horn M."/>
            <person name="Wagner M."/>
            <person name="Jensen G.J."/>
            <person name="Kyrpides N.C."/>
            <person name="Koonin E.V."/>
            <person name="Woyke T."/>
        </authorList>
    </citation>
    <scope>NUCLEOTIDE SEQUENCE</scope>
    <source>
        <strain evidence="4">HKV1</strain>
    </source>
</reference>
<keyword evidence="2 3" id="KW-0067">ATP-binding</keyword>
<evidence type="ECO:0000313" key="4">
    <source>
        <dbReference type="EMBL" id="ARF10893.1"/>
    </source>
</evidence>
<keyword evidence="1 3" id="KW-0547">Nucleotide-binding</keyword>
<dbReference type="PANTHER" id="PTHR19375">
    <property type="entry name" value="HEAT SHOCK PROTEIN 70KDA"/>
    <property type="match status" value="1"/>
</dbReference>
<dbReference type="GO" id="GO:0140662">
    <property type="term" value="F:ATP-dependent protein folding chaperone"/>
    <property type="evidence" value="ECO:0007669"/>
    <property type="project" value="InterPro"/>
</dbReference>
<dbReference type="EMBL" id="KY684105">
    <property type="protein sequence ID" value="ARF10893.1"/>
    <property type="molecule type" value="Genomic_DNA"/>
</dbReference>
<dbReference type="Gene3D" id="3.90.640.10">
    <property type="entry name" value="Actin, Chain A, domain 4"/>
    <property type="match status" value="1"/>
</dbReference>
<gene>
    <name evidence="4" type="ORF">Hokovirus_3_166</name>
</gene>
<protein>
    <submittedName>
        <fullName evidence="4">Hsp70 protein</fullName>
    </submittedName>
</protein>
<evidence type="ECO:0000256" key="3">
    <source>
        <dbReference type="RuleBase" id="RU003322"/>
    </source>
</evidence>
<dbReference type="SUPFAM" id="SSF100920">
    <property type="entry name" value="Heat shock protein 70kD (HSP70), peptide-binding domain"/>
    <property type="match status" value="1"/>
</dbReference>
<dbReference type="SUPFAM" id="SSF53067">
    <property type="entry name" value="Actin-like ATPase domain"/>
    <property type="match status" value="2"/>
</dbReference>
<dbReference type="InterPro" id="IPR018181">
    <property type="entry name" value="Heat_shock_70_CS"/>
</dbReference>
<dbReference type="PROSITE" id="PS00297">
    <property type="entry name" value="HSP70_1"/>
    <property type="match status" value="1"/>
</dbReference>
<dbReference type="Gene3D" id="2.60.34.10">
    <property type="entry name" value="Substrate Binding Domain Of DNAk, Chain A, domain 1"/>
    <property type="match status" value="1"/>
</dbReference>
<dbReference type="InterPro" id="IPR013126">
    <property type="entry name" value="Hsp_70_fam"/>
</dbReference>
<comment type="similarity">
    <text evidence="3">Belongs to the heat shock protein 70 family.</text>
</comment>
<sequence length="753" mass="85910">MDNFDIDDYFNEKQEVNEENEIIECLGIDLGTTNSCVGVWDQKTNSVNIIGEDDNKTIPSYVSFINSKRYVGHYAKNNKELNPNNTIYEVKRIVGKDYDDEMVQLDKKFLSYKIIKNETKQNNNILIELNNLTKTPEEIMAHILTKLKNLASKVTSTNKAVITVPAHFNNTQRAATQNAAAMAGLECIKIINEPTAAACAYGLETIANNNDIIMNIIVYDFGGGTLDVSLLNISYGIIECVACSGNTHLGGADFDMAIMNYCLDYFNGVNDLNITLENLPPVIIQKLKKKSERAKIALSEKSSVDIKIDNFYLDNDLSINITKTEFETMCSDLLLLTMKPVYDVLNDSELSIDDINEIILVGGSTKMPAIKNNIKTFFKNKKINDTINPDLTVAIGAAIHGFNVCNPKSKLANDVTLLDINSMSLGIELIDGLMDVIVPRNTIIPISKKRKYTTTENMQKYVKIKIFEGERSMTENNFFIGEFVLEIDEEPMGMPEIEITFTIDANNIISVQAIDLKKNSKKSIVVKSNTSNLTKEEINKYIDDSINYQKQDKKLENKKKYYWEILTMCENIKENIKNLTLSNQEEINKILLFVENTIISVKKQDYNKHKLQWYQQLYNTLFKDYGTLVLKYKENLEYDTNVEQKGTLIYGDEETKIYGDEVEETKIEKDNKKNKSLNNSKKELINLCNNILSILLDTNNPINIDSEDHEYLKNYVNDTLLWVYGYTNLLEQDFIDKIDQVNELCDKIMSKYE</sequence>
<dbReference type="FunFam" id="3.90.640.10:FF:000003">
    <property type="entry name" value="Molecular chaperone DnaK"/>
    <property type="match status" value="1"/>
</dbReference>
<dbReference type="InterPro" id="IPR029047">
    <property type="entry name" value="HSP70_peptide-bd_sf"/>
</dbReference>
<dbReference type="PROSITE" id="PS00329">
    <property type="entry name" value="HSP70_2"/>
    <property type="match status" value="1"/>
</dbReference>
<organism evidence="4">
    <name type="scientific">Hokovirus HKV1</name>
    <dbReference type="NCBI Taxonomy" id="1977638"/>
    <lineage>
        <taxon>Viruses</taxon>
        <taxon>Varidnaviria</taxon>
        <taxon>Bamfordvirae</taxon>
        <taxon>Nucleocytoviricota</taxon>
        <taxon>Megaviricetes</taxon>
        <taxon>Imitervirales</taxon>
        <taxon>Mimiviridae</taxon>
        <taxon>Klosneuvirinae</taxon>
        <taxon>Hokovirus</taxon>
    </lineage>
</organism>
<evidence type="ECO:0000256" key="1">
    <source>
        <dbReference type="ARBA" id="ARBA00022741"/>
    </source>
</evidence>
<dbReference type="Pfam" id="PF00012">
    <property type="entry name" value="HSP70"/>
    <property type="match status" value="1"/>
</dbReference>
<dbReference type="CDD" id="cd24028">
    <property type="entry name" value="ASKHA_NBD_HSP70_HSPA1-like"/>
    <property type="match status" value="1"/>
</dbReference>
<dbReference type="GO" id="GO:0005524">
    <property type="term" value="F:ATP binding"/>
    <property type="evidence" value="ECO:0007669"/>
    <property type="project" value="UniProtKB-KW"/>
</dbReference>
<dbReference type="PRINTS" id="PR00301">
    <property type="entry name" value="HEATSHOCK70"/>
</dbReference>
<evidence type="ECO:0000256" key="2">
    <source>
        <dbReference type="ARBA" id="ARBA00022840"/>
    </source>
</evidence>
<name>A0A1V0SGQ6_9VIRU</name>
<proteinExistence type="inferred from homology"/>
<accession>A0A1V0SGQ6</accession>
<dbReference type="InterPro" id="IPR043129">
    <property type="entry name" value="ATPase_NBD"/>
</dbReference>